<dbReference type="EMBL" id="JANPWB010000008">
    <property type="protein sequence ID" value="KAJ1160472.1"/>
    <property type="molecule type" value="Genomic_DNA"/>
</dbReference>
<dbReference type="AlphaFoldDB" id="A0AAV7S8G8"/>
<gene>
    <name evidence="2" type="ORF">NDU88_000974</name>
</gene>
<evidence type="ECO:0000313" key="3">
    <source>
        <dbReference type="Proteomes" id="UP001066276"/>
    </source>
</evidence>
<accession>A0AAV7S8G8</accession>
<reference evidence="2" key="1">
    <citation type="journal article" date="2022" name="bioRxiv">
        <title>Sequencing and chromosome-scale assembly of the giantPleurodeles waltlgenome.</title>
        <authorList>
            <person name="Brown T."/>
            <person name="Elewa A."/>
            <person name="Iarovenko S."/>
            <person name="Subramanian E."/>
            <person name="Araus A.J."/>
            <person name="Petzold A."/>
            <person name="Susuki M."/>
            <person name="Suzuki K.-i.T."/>
            <person name="Hayashi T."/>
            <person name="Toyoda A."/>
            <person name="Oliveira C."/>
            <person name="Osipova E."/>
            <person name="Leigh N.D."/>
            <person name="Simon A."/>
            <person name="Yun M.H."/>
        </authorList>
    </citation>
    <scope>NUCLEOTIDE SEQUENCE</scope>
    <source>
        <strain evidence="2">20211129_DDA</strain>
        <tissue evidence="2">Liver</tissue>
    </source>
</reference>
<feature type="compositionally biased region" description="Basic residues" evidence="1">
    <location>
        <begin position="79"/>
        <end position="90"/>
    </location>
</feature>
<sequence length="201" mass="23064">MGNGTRWQRDRNEDRGSREGRGWGGDGQVGKEEQEGEKTGRGKREYGGVARTTPVRRAYENEERDRKRREENNVDERGRHKSAEKKRGRQSKGVIMKGADGDTGGKIAGSLQALPECFIPAARYKLRMKPERHSRGLEEERIDENKTFWQEQDRPATCAVDFQKKNPQKKAKDSLVVRVEFSLSRRRTRAPHKQPTSIGYP</sequence>
<feature type="region of interest" description="Disordered" evidence="1">
    <location>
        <begin position="1"/>
        <end position="103"/>
    </location>
</feature>
<protein>
    <submittedName>
        <fullName evidence="2">Uncharacterized protein</fullName>
    </submittedName>
</protein>
<feature type="compositionally biased region" description="Basic and acidic residues" evidence="1">
    <location>
        <begin position="29"/>
        <end position="46"/>
    </location>
</feature>
<evidence type="ECO:0000313" key="2">
    <source>
        <dbReference type="EMBL" id="KAJ1160472.1"/>
    </source>
</evidence>
<proteinExistence type="predicted"/>
<dbReference type="Proteomes" id="UP001066276">
    <property type="component" value="Chromosome 4_2"/>
</dbReference>
<feature type="compositionally biased region" description="Basic and acidic residues" evidence="1">
    <location>
        <begin position="57"/>
        <end position="78"/>
    </location>
</feature>
<feature type="compositionally biased region" description="Basic and acidic residues" evidence="1">
    <location>
        <begin position="7"/>
        <end position="21"/>
    </location>
</feature>
<comment type="caution">
    <text evidence="2">The sequence shown here is derived from an EMBL/GenBank/DDBJ whole genome shotgun (WGS) entry which is preliminary data.</text>
</comment>
<evidence type="ECO:0000256" key="1">
    <source>
        <dbReference type="SAM" id="MobiDB-lite"/>
    </source>
</evidence>
<feature type="region of interest" description="Disordered" evidence="1">
    <location>
        <begin position="131"/>
        <end position="150"/>
    </location>
</feature>
<organism evidence="2 3">
    <name type="scientific">Pleurodeles waltl</name>
    <name type="common">Iberian ribbed newt</name>
    <dbReference type="NCBI Taxonomy" id="8319"/>
    <lineage>
        <taxon>Eukaryota</taxon>
        <taxon>Metazoa</taxon>
        <taxon>Chordata</taxon>
        <taxon>Craniata</taxon>
        <taxon>Vertebrata</taxon>
        <taxon>Euteleostomi</taxon>
        <taxon>Amphibia</taxon>
        <taxon>Batrachia</taxon>
        <taxon>Caudata</taxon>
        <taxon>Salamandroidea</taxon>
        <taxon>Salamandridae</taxon>
        <taxon>Pleurodelinae</taxon>
        <taxon>Pleurodeles</taxon>
    </lineage>
</organism>
<name>A0AAV7S8G8_PLEWA</name>
<keyword evidence="3" id="KW-1185">Reference proteome</keyword>